<dbReference type="AlphaFoldDB" id="A0A9Q1J5W5"/>
<evidence type="ECO:0000313" key="2">
    <source>
        <dbReference type="EMBL" id="KAJ8368476.1"/>
    </source>
</evidence>
<dbReference type="EMBL" id="JAINUF010000003">
    <property type="protein sequence ID" value="KAJ8368476.1"/>
    <property type="molecule type" value="Genomic_DNA"/>
</dbReference>
<reference evidence="2" key="1">
    <citation type="journal article" date="2023" name="Science">
        <title>Genome structures resolve the early diversification of teleost fishes.</title>
        <authorList>
            <person name="Parey E."/>
            <person name="Louis A."/>
            <person name="Montfort J."/>
            <person name="Bouchez O."/>
            <person name="Roques C."/>
            <person name="Iampietro C."/>
            <person name="Lluch J."/>
            <person name="Castinel A."/>
            <person name="Donnadieu C."/>
            <person name="Desvignes T."/>
            <person name="Floi Bucao C."/>
            <person name="Jouanno E."/>
            <person name="Wen M."/>
            <person name="Mejri S."/>
            <person name="Dirks R."/>
            <person name="Jansen H."/>
            <person name="Henkel C."/>
            <person name="Chen W.J."/>
            <person name="Zahm M."/>
            <person name="Cabau C."/>
            <person name="Klopp C."/>
            <person name="Thompson A.W."/>
            <person name="Robinson-Rechavi M."/>
            <person name="Braasch I."/>
            <person name="Lecointre G."/>
            <person name="Bobe J."/>
            <person name="Postlethwait J.H."/>
            <person name="Berthelot C."/>
            <person name="Roest Crollius H."/>
            <person name="Guiguen Y."/>
        </authorList>
    </citation>
    <scope>NUCLEOTIDE SEQUENCE</scope>
    <source>
        <strain evidence="2">WJC10195</strain>
    </source>
</reference>
<evidence type="ECO:0000256" key="1">
    <source>
        <dbReference type="SAM" id="MobiDB-lite"/>
    </source>
</evidence>
<gene>
    <name evidence="2" type="ORF">SKAU_G00085040</name>
</gene>
<evidence type="ECO:0000313" key="3">
    <source>
        <dbReference type="Proteomes" id="UP001152622"/>
    </source>
</evidence>
<keyword evidence="3" id="KW-1185">Reference proteome</keyword>
<protein>
    <submittedName>
        <fullName evidence="2">Uncharacterized protein</fullName>
    </submittedName>
</protein>
<name>A0A9Q1J5W5_SYNKA</name>
<dbReference type="Proteomes" id="UP001152622">
    <property type="component" value="Chromosome 3"/>
</dbReference>
<sequence>MQLNPTVFGAEPKEVGERVTFGRQRNGSFPCNAACGLAMDLIEIMRARLVVSSSGPALAGGTAETPAKLSRRARSHSDSPPLRGVSKVCLPDSKFTLAVRRILGGKTAGASGRRWSS</sequence>
<accession>A0A9Q1J5W5</accession>
<feature type="region of interest" description="Disordered" evidence="1">
    <location>
        <begin position="55"/>
        <end position="85"/>
    </location>
</feature>
<proteinExistence type="predicted"/>
<organism evidence="2 3">
    <name type="scientific">Synaphobranchus kaupii</name>
    <name type="common">Kaup's arrowtooth eel</name>
    <dbReference type="NCBI Taxonomy" id="118154"/>
    <lineage>
        <taxon>Eukaryota</taxon>
        <taxon>Metazoa</taxon>
        <taxon>Chordata</taxon>
        <taxon>Craniata</taxon>
        <taxon>Vertebrata</taxon>
        <taxon>Euteleostomi</taxon>
        <taxon>Actinopterygii</taxon>
        <taxon>Neopterygii</taxon>
        <taxon>Teleostei</taxon>
        <taxon>Anguilliformes</taxon>
        <taxon>Synaphobranchidae</taxon>
        <taxon>Synaphobranchus</taxon>
    </lineage>
</organism>
<comment type="caution">
    <text evidence="2">The sequence shown here is derived from an EMBL/GenBank/DDBJ whole genome shotgun (WGS) entry which is preliminary data.</text>
</comment>